<dbReference type="RefSeq" id="WP_048692794.1">
    <property type="nucleotide sequence ID" value="NZ_KQ130492.1"/>
</dbReference>
<dbReference type="Proteomes" id="UP000037600">
    <property type="component" value="Unassembled WGS sequence"/>
</dbReference>
<protein>
    <submittedName>
        <fullName evidence="1">Uncharacterized protein</fullName>
    </submittedName>
</protein>
<gene>
    <name evidence="1" type="ORF">XM47_12045</name>
</gene>
<keyword evidence="2" id="KW-1185">Reference proteome</keyword>
<evidence type="ECO:0000313" key="1">
    <source>
        <dbReference type="EMBL" id="KMT64933.1"/>
    </source>
</evidence>
<sequence>MTYLSTYQQAVLNELSIDCYMSPDSKLDSSGTAESDSKMVNTQVVEASDKTNLVKPQDYLAQIKANLAISTQATESAKVSVDFNLQVEALNWQDIAIFEFELIKAGWTFEQSASSVTLKHKSLTTNSMLDLQNADAKKKLWHMFTQTFSGQL</sequence>
<reference evidence="1 2" key="1">
    <citation type="submission" date="2015-04" db="EMBL/GenBank/DDBJ databases">
        <title>Draft Genome Sequence of the Novel Agar-Digesting Marine Bacterium Q1.</title>
        <authorList>
            <person name="Li Y."/>
            <person name="Li D."/>
            <person name="Chen G."/>
            <person name="Du Z."/>
        </authorList>
    </citation>
    <scope>NUCLEOTIDE SEQUENCE [LARGE SCALE GENOMIC DNA]</scope>
    <source>
        <strain evidence="1 2">Q1</strain>
    </source>
</reference>
<evidence type="ECO:0000313" key="2">
    <source>
        <dbReference type="Proteomes" id="UP000037600"/>
    </source>
</evidence>
<dbReference type="AlphaFoldDB" id="A0A0J8GW62"/>
<dbReference type="EMBL" id="LAZL01000018">
    <property type="protein sequence ID" value="KMT64933.1"/>
    <property type="molecule type" value="Genomic_DNA"/>
</dbReference>
<accession>A0A0J8GW62</accession>
<name>A0A0J8GW62_9ALTE</name>
<comment type="caution">
    <text evidence="1">The sequence shown here is derived from an EMBL/GenBank/DDBJ whole genome shotgun (WGS) entry which is preliminary data.</text>
</comment>
<proteinExistence type="predicted"/>
<organism evidence="1 2">
    <name type="scientific">Catenovulum maritimum</name>
    <dbReference type="NCBI Taxonomy" id="1513271"/>
    <lineage>
        <taxon>Bacteria</taxon>
        <taxon>Pseudomonadati</taxon>
        <taxon>Pseudomonadota</taxon>
        <taxon>Gammaproteobacteria</taxon>
        <taxon>Alteromonadales</taxon>
        <taxon>Alteromonadaceae</taxon>
        <taxon>Catenovulum</taxon>
    </lineage>
</organism>